<reference evidence="1 3" key="1">
    <citation type="journal article" date="2014" name="BMC Genomics">
        <title>Genome sequence of Anopheles sinensis provides insight into genetics basis of mosquito competence for malaria parasites.</title>
        <authorList>
            <person name="Zhou D."/>
            <person name="Zhang D."/>
            <person name="Ding G."/>
            <person name="Shi L."/>
            <person name="Hou Q."/>
            <person name="Ye Y."/>
            <person name="Xu Y."/>
            <person name="Zhou H."/>
            <person name="Xiong C."/>
            <person name="Li S."/>
            <person name="Yu J."/>
            <person name="Hong S."/>
            <person name="Yu X."/>
            <person name="Zou P."/>
            <person name="Chen C."/>
            <person name="Chang X."/>
            <person name="Wang W."/>
            <person name="Lv Y."/>
            <person name="Sun Y."/>
            <person name="Ma L."/>
            <person name="Shen B."/>
            <person name="Zhu C."/>
        </authorList>
    </citation>
    <scope>NUCLEOTIDE SEQUENCE [LARGE SCALE GENOMIC DNA]</scope>
</reference>
<evidence type="ECO:0000313" key="2">
    <source>
        <dbReference type="EnsemblMetazoa" id="ASIC008509-PA"/>
    </source>
</evidence>
<protein>
    <submittedName>
        <fullName evidence="1 2">4-hydroxythreonine-4-phosphate dehydrogenase</fullName>
    </submittedName>
</protein>
<reference evidence="2" key="2">
    <citation type="submission" date="2020-05" db="UniProtKB">
        <authorList>
            <consortium name="EnsemblMetazoa"/>
        </authorList>
    </citation>
    <scope>IDENTIFICATION</scope>
</reference>
<gene>
    <name evidence="1" type="ORF">ZHAS_00008509</name>
</gene>
<sequence length="165" mass="18194">MSHAVALADKGSPLVQYYKEPKPTALMPFLWGFGSAQFSQQTLAELTQPLSSSKVEQSGKGKNHKTGKYWFSVYVNMHATLRLPQSSLNLMPLHEKRNSEKKVAVGKWMAISRSPIVQGQRTLDIPSVWSIWAIGVEGLGLRCPKAVPQNGTGFDVGPVRLRAAY</sequence>
<evidence type="ECO:0000313" key="3">
    <source>
        <dbReference type="Proteomes" id="UP000030765"/>
    </source>
</evidence>
<dbReference type="AlphaFoldDB" id="A0A084VSL8"/>
<dbReference type="Proteomes" id="UP000030765">
    <property type="component" value="Unassembled WGS sequence"/>
</dbReference>
<accession>A0A084VSL8</accession>
<dbReference type="EMBL" id="KE525056">
    <property type="protein sequence ID" value="KFB40962.1"/>
    <property type="molecule type" value="Genomic_DNA"/>
</dbReference>
<keyword evidence="3" id="KW-1185">Reference proteome</keyword>
<dbReference type="EnsemblMetazoa" id="ASIC008509-RA">
    <property type="protein sequence ID" value="ASIC008509-PA"/>
    <property type="gene ID" value="ASIC008509"/>
</dbReference>
<organism evidence="1">
    <name type="scientific">Anopheles sinensis</name>
    <name type="common">Mosquito</name>
    <dbReference type="NCBI Taxonomy" id="74873"/>
    <lineage>
        <taxon>Eukaryota</taxon>
        <taxon>Metazoa</taxon>
        <taxon>Ecdysozoa</taxon>
        <taxon>Arthropoda</taxon>
        <taxon>Hexapoda</taxon>
        <taxon>Insecta</taxon>
        <taxon>Pterygota</taxon>
        <taxon>Neoptera</taxon>
        <taxon>Endopterygota</taxon>
        <taxon>Diptera</taxon>
        <taxon>Nematocera</taxon>
        <taxon>Culicoidea</taxon>
        <taxon>Culicidae</taxon>
        <taxon>Anophelinae</taxon>
        <taxon>Anopheles</taxon>
    </lineage>
</organism>
<evidence type="ECO:0000313" key="1">
    <source>
        <dbReference type="EMBL" id="KFB40962.1"/>
    </source>
</evidence>
<dbReference type="EMBL" id="ATLV01016082">
    <property type="status" value="NOT_ANNOTATED_CDS"/>
    <property type="molecule type" value="Genomic_DNA"/>
</dbReference>
<name>A0A084VSL8_ANOSI</name>
<dbReference type="VEuPathDB" id="VectorBase:ASIC008509"/>
<proteinExistence type="predicted"/>